<dbReference type="GO" id="GO:0003677">
    <property type="term" value="F:DNA binding"/>
    <property type="evidence" value="ECO:0007669"/>
    <property type="project" value="UniProtKB-KW"/>
</dbReference>
<proteinExistence type="inferred from homology"/>
<dbReference type="InterPro" id="IPR003601">
    <property type="entry name" value="Topo_IA_2"/>
</dbReference>
<feature type="compositionally biased region" description="Low complexity" evidence="9">
    <location>
        <begin position="913"/>
        <end position="941"/>
    </location>
</feature>
<dbReference type="SMART" id="SM00437">
    <property type="entry name" value="TOP1Ac"/>
    <property type="match status" value="1"/>
</dbReference>
<dbReference type="PROSITE" id="PS00396">
    <property type="entry name" value="TOPO_IA_1"/>
    <property type="match status" value="1"/>
</dbReference>
<dbReference type="InterPro" id="IPR028612">
    <property type="entry name" value="Topoisom_1_IA"/>
</dbReference>
<reference evidence="12 13" key="1">
    <citation type="submission" date="2018-08" db="EMBL/GenBank/DDBJ databases">
        <title>Microbacterium oxydans strain HG3.</title>
        <authorList>
            <person name="ORTET P."/>
        </authorList>
    </citation>
    <scope>NUCLEOTIDE SEQUENCE [LARGE SCALE GENOMIC DNA]</scope>
    <source>
        <strain evidence="12 13">HG3</strain>
    </source>
</reference>
<evidence type="ECO:0000256" key="6">
    <source>
        <dbReference type="ARBA" id="ARBA00023125"/>
    </source>
</evidence>
<dbReference type="InterPro" id="IPR003602">
    <property type="entry name" value="Topo_IA_DNA-bd_dom"/>
</dbReference>
<dbReference type="SMART" id="SM00436">
    <property type="entry name" value="TOP1Bc"/>
    <property type="match status" value="1"/>
</dbReference>
<feature type="compositionally biased region" description="Basic residues" evidence="9">
    <location>
        <begin position="885"/>
        <end position="912"/>
    </location>
</feature>
<dbReference type="EC" id="5.6.2.1" evidence="8"/>
<dbReference type="InterPro" id="IPR006171">
    <property type="entry name" value="TOPRIM_dom"/>
</dbReference>
<dbReference type="SUPFAM" id="SSF56712">
    <property type="entry name" value="Prokaryotic type I DNA topoisomerase"/>
    <property type="match status" value="1"/>
</dbReference>
<dbReference type="InterPro" id="IPR013497">
    <property type="entry name" value="Topo_IA_cen"/>
</dbReference>
<dbReference type="Proteomes" id="UP000274841">
    <property type="component" value="Chromosome"/>
</dbReference>
<feature type="region of interest" description="Disordered" evidence="9">
    <location>
        <begin position="358"/>
        <end position="384"/>
    </location>
</feature>
<keyword evidence="6 8" id="KW-0238">DNA-binding</keyword>
<keyword evidence="4" id="KW-0460">Magnesium</keyword>
<dbReference type="InterPro" id="IPR023406">
    <property type="entry name" value="Topo_IA_AS"/>
</dbReference>
<evidence type="ECO:0000256" key="9">
    <source>
        <dbReference type="SAM" id="MobiDB-lite"/>
    </source>
</evidence>
<comment type="catalytic activity">
    <reaction evidence="1 8">
        <text>ATP-independent breakage of single-stranded DNA, followed by passage and rejoining.</text>
        <dbReference type="EC" id="5.6.2.1"/>
    </reaction>
</comment>
<accession>A0A3Q9J6R3</accession>
<evidence type="ECO:0000256" key="4">
    <source>
        <dbReference type="ARBA" id="ARBA00022842"/>
    </source>
</evidence>
<dbReference type="PROSITE" id="PS52039">
    <property type="entry name" value="TOPO_IA_2"/>
    <property type="match status" value="1"/>
</dbReference>
<dbReference type="PANTHER" id="PTHR42785">
    <property type="entry name" value="DNA TOPOISOMERASE, TYPE IA, CORE"/>
    <property type="match status" value="1"/>
</dbReference>
<feature type="domain" description="Toprim" evidence="10">
    <location>
        <begin position="5"/>
        <end position="127"/>
    </location>
</feature>
<dbReference type="GO" id="GO:0006265">
    <property type="term" value="P:DNA topological change"/>
    <property type="evidence" value="ECO:0007669"/>
    <property type="project" value="UniProtKB-UniRule"/>
</dbReference>
<evidence type="ECO:0000256" key="7">
    <source>
        <dbReference type="ARBA" id="ARBA00023235"/>
    </source>
</evidence>
<dbReference type="RefSeq" id="WP_127012526.1">
    <property type="nucleotide sequence ID" value="NZ_CP031422.1"/>
</dbReference>
<feature type="site" description="Interaction with DNA" evidence="8">
    <location>
        <position position="35"/>
    </location>
</feature>
<evidence type="ECO:0000259" key="10">
    <source>
        <dbReference type="PROSITE" id="PS50880"/>
    </source>
</evidence>
<dbReference type="InterPro" id="IPR013824">
    <property type="entry name" value="Topo_IA_cen_sub1"/>
</dbReference>
<dbReference type="Pfam" id="PF01751">
    <property type="entry name" value="Toprim"/>
    <property type="match status" value="1"/>
</dbReference>
<protein>
    <recommendedName>
        <fullName evidence="8">DNA topoisomerase 1</fullName>
        <ecNumber evidence="8">5.6.2.1</ecNumber>
    </recommendedName>
    <alternativeName>
        <fullName evidence="8">DNA topoisomerase I</fullName>
    </alternativeName>
</protein>
<feature type="domain" description="Topo IA-type catalytic" evidence="11">
    <location>
        <begin position="142"/>
        <end position="589"/>
    </location>
</feature>
<keyword evidence="3" id="KW-0479">Metal-binding</keyword>
<dbReference type="Pfam" id="PF01131">
    <property type="entry name" value="Topoisom_bac"/>
    <property type="match status" value="1"/>
</dbReference>
<gene>
    <name evidence="8 12" type="primary">topA</name>
    <name evidence="12" type="ORF">CVS54_02841</name>
</gene>
<dbReference type="PANTHER" id="PTHR42785:SF1">
    <property type="entry name" value="DNA TOPOISOMERASE"/>
    <property type="match status" value="1"/>
</dbReference>
<dbReference type="Gene3D" id="3.40.50.140">
    <property type="match status" value="1"/>
</dbReference>
<feature type="site" description="Interaction with DNA" evidence="8">
    <location>
        <position position="156"/>
    </location>
</feature>
<evidence type="ECO:0000256" key="5">
    <source>
        <dbReference type="ARBA" id="ARBA00023029"/>
    </source>
</evidence>
<dbReference type="InterPro" id="IPR013825">
    <property type="entry name" value="Topo_IA_cen_sub2"/>
</dbReference>
<dbReference type="HAMAP" id="MF_00952">
    <property type="entry name" value="Topoisom_1_prok"/>
    <property type="match status" value="1"/>
</dbReference>
<dbReference type="InterPro" id="IPR013826">
    <property type="entry name" value="Topo_IA_cen_sub3"/>
</dbReference>
<dbReference type="Gene3D" id="1.10.460.10">
    <property type="entry name" value="Topoisomerase I, domain 2"/>
    <property type="match status" value="1"/>
</dbReference>
<feature type="site" description="Interaction with DNA" evidence="8">
    <location>
        <position position="521"/>
    </location>
</feature>
<sequence length="948" mass="102811">MAEGKKLVIVESPTKMRSIQGYLGDGYEVLSSVGHIRDLADKKDIPAADKQAYGKYSIDIDNGFDPYYVVSDRKTKTVAELKRALKSADELLLATDEDREGEAIAWHLLETLKPKVPVKRMVFHEITKDAIQAAVGNTRELDHDLVDAQETRRILDRLYGWDVSPVLWYKVKTGISAGRVQSAATRLIVDRERERMAFTSAEYWDVDAAAAATGTSFKIRLVRVDGGQLARGSDFDDDGKLKKAVVILDEAAATALAAAVDAVGTGNVTKVEAKPGTRSPYAPFTTSTMQQEAGRKLSMGAKQAMGVAQRLYEKGYITYMRTDSTSLSTQAVQAARSQAVSLYGDAAVPLKPRVYKSKSKNAQEAHEAIRPSGDNFRTPASLSSELDRDEQRLYDLIWKRTVASQMSDAKYETTTVTIAVDAGERKAEFTASGTVYTFKGFLEAYEEGRDEKRGDADAAENQSLPAVAVGDQLAVSDAEAKGHRTTPKPRYTEASLVKVLEEKGIGRPSTFASIPETILDRGYAVKRGQALVPTWLAFSVVRLLEEHFADLVDYDFTAALEDDLDTIARGEQNRVEWLKSFYFGSDAHVGLRQVVDNLGEIDARALNSTRITDTATLRFGKYGPYLEVADPANPEAKPRIVNVPEDLAPDELTAEKAQELIDAPVAGDRVLGENPENGKIIVVKDGRFGPYVQENDPVSEDAAVDEATGEVVDKPKPKRGAKKEAAPKPRTASLFRSMSVDEIDLETALQLLSLPRVVGVDPESGDEITAQNGRFGPYLKKGTDSRSLESESQIFDVTLEQALEIYSQPKYGAGRRASSALAEFEADPVSGKPIRIRDGRFGAYVTDGETNVTIPRGQKVEDITFEIAVQMLADKRAKGPAPKRGAVKKAPAKKAPAKKPAAKKAPAKKPAAKKTTAATSAARSAAAKKAAATRAANAAAKAAEKADS</sequence>
<evidence type="ECO:0000259" key="11">
    <source>
        <dbReference type="PROSITE" id="PS52039"/>
    </source>
</evidence>
<dbReference type="InterPro" id="IPR025589">
    <property type="entry name" value="Toprim_C_rpt"/>
</dbReference>
<dbReference type="InterPro" id="IPR005733">
    <property type="entry name" value="TopoI_bac-type"/>
</dbReference>
<dbReference type="CDD" id="cd00186">
    <property type="entry name" value="TOP1Ac"/>
    <property type="match status" value="1"/>
</dbReference>
<comment type="subunit">
    <text evidence="8">Monomer.</text>
</comment>
<dbReference type="CDD" id="cd03363">
    <property type="entry name" value="TOPRIM_TopoIA_TopoI"/>
    <property type="match status" value="1"/>
</dbReference>
<dbReference type="SMART" id="SM00493">
    <property type="entry name" value="TOPRIM"/>
    <property type="match status" value="1"/>
</dbReference>
<dbReference type="NCBIfam" id="TIGR01051">
    <property type="entry name" value="topA_bact"/>
    <property type="match status" value="1"/>
</dbReference>
<evidence type="ECO:0000256" key="3">
    <source>
        <dbReference type="ARBA" id="ARBA00022723"/>
    </source>
</evidence>
<evidence type="ECO:0000256" key="2">
    <source>
        <dbReference type="ARBA" id="ARBA00009446"/>
    </source>
</evidence>
<feature type="site" description="Interaction with DNA" evidence="8">
    <location>
        <position position="321"/>
    </location>
</feature>
<feature type="active site" description="O-(5'-phospho-DNA)-tyrosine intermediate" evidence="8">
    <location>
        <position position="319"/>
    </location>
</feature>
<dbReference type="Gene3D" id="2.70.20.10">
    <property type="entry name" value="Topoisomerase I, domain 3"/>
    <property type="match status" value="1"/>
</dbReference>
<dbReference type="KEGG" id="moy:CVS54_02841"/>
<comment type="function">
    <text evidence="8">Releases the supercoiling and torsional tension of DNA, which is introduced during the DNA replication and transcription, by transiently cleaving and rejoining one strand of the DNA duplex. Introduces a single-strand break via transesterification at a target site in duplex DNA. The scissile phosphodiester is attacked by the catalytic tyrosine of the enzyme, resulting in the formation of a DNA-(5'-phosphotyrosyl)-enzyme intermediate and the expulsion of a 3'-OH DNA strand. The free DNA strand then undergoes passage around the unbroken strand, thus removing DNA supercoils. Finally, in the religation step, the DNA 3'-OH attacks the covalent intermediate to expel the active-site tyrosine and restore the DNA phosphodiester backbone.</text>
</comment>
<evidence type="ECO:0000256" key="1">
    <source>
        <dbReference type="ARBA" id="ARBA00000213"/>
    </source>
</evidence>
<feature type="region of interest" description="Disordered" evidence="9">
    <location>
        <begin position="875"/>
        <end position="948"/>
    </location>
</feature>
<comment type="caution">
    <text evidence="8">Lacks conserved residue(s) required for the propagation of feature annotation.</text>
</comment>
<feature type="region of interest" description="Disordered" evidence="9">
    <location>
        <begin position="695"/>
        <end position="730"/>
    </location>
</feature>
<name>A0A3Q9J6R3_9MICO</name>
<feature type="site" description="Interaction with DNA" evidence="8">
    <location>
        <position position="168"/>
    </location>
</feature>
<dbReference type="InterPro" id="IPR034149">
    <property type="entry name" value="TOPRIM_TopoI"/>
</dbReference>
<dbReference type="Gene3D" id="1.10.290.10">
    <property type="entry name" value="Topoisomerase I, domain 4"/>
    <property type="match status" value="1"/>
</dbReference>
<feature type="region of interest" description="Interaction with DNA" evidence="8">
    <location>
        <begin position="176"/>
        <end position="181"/>
    </location>
</feature>
<feature type="compositionally biased region" description="Acidic residues" evidence="9">
    <location>
        <begin position="697"/>
        <end position="708"/>
    </location>
</feature>
<dbReference type="InterPro" id="IPR000380">
    <property type="entry name" value="Topo_IA"/>
</dbReference>
<dbReference type="PRINTS" id="PR00417">
    <property type="entry name" value="PRTPISMRASEI"/>
</dbReference>
<evidence type="ECO:0000313" key="12">
    <source>
        <dbReference type="EMBL" id="AZS41486.1"/>
    </source>
</evidence>
<evidence type="ECO:0000313" key="13">
    <source>
        <dbReference type="Proteomes" id="UP000274841"/>
    </source>
</evidence>
<dbReference type="PROSITE" id="PS50880">
    <property type="entry name" value="TOPRIM"/>
    <property type="match status" value="1"/>
</dbReference>
<dbReference type="GO" id="GO:0046872">
    <property type="term" value="F:metal ion binding"/>
    <property type="evidence" value="ECO:0007669"/>
    <property type="project" value="UniProtKB-KW"/>
</dbReference>
<keyword evidence="7 8" id="KW-0413">Isomerase</keyword>
<dbReference type="Pfam" id="PF13368">
    <property type="entry name" value="Toprim_C_rpt"/>
    <property type="match status" value="4"/>
</dbReference>
<keyword evidence="5 8" id="KW-0799">Topoisomerase</keyword>
<evidence type="ECO:0000256" key="8">
    <source>
        <dbReference type="HAMAP-Rule" id="MF_00952"/>
    </source>
</evidence>
<comment type="similarity">
    <text evidence="2 8">Belongs to the type IA topoisomerase family.</text>
</comment>
<feature type="site" description="Interaction with DNA" evidence="8">
    <location>
        <position position="152"/>
    </location>
</feature>
<dbReference type="EMBL" id="CP031422">
    <property type="protein sequence ID" value="AZS41486.1"/>
    <property type="molecule type" value="Genomic_DNA"/>
</dbReference>
<dbReference type="AlphaFoldDB" id="A0A3Q9J6R3"/>
<feature type="site" description="Interaction with DNA" evidence="8">
    <location>
        <position position="153"/>
    </location>
</feature>
<organism evidence="12 13">
    <name type="scientific">Microbacterium oxydans</name>
    <dbReference type="NCBI Taxonomy" id="82380"/>
    <lineage>
        <taxon>Bacteria</taxon>
        <taxon>Bacillati</taxon>
        <taxon>Actinomycetota</taxon>
        <taxon>Actinomycetes</taxon>
        <taxon>Micrococcales</taxon>
        <taxon>Microbacteriaceae</taxon>
        <taxon>Microbacterium</taxon>
    </lineage>
</organism>
<dbReference type="InterPro" id="IPR023405">
    <property type="entry name" value="Topo_IA_core_domain"/>
</dbReference>
<dbReference type="GO" id="GO:0003917">
    <property type="term" value="F:DNA topoisomerase type I (single strand cut, ATP-independent) activity"/>
    <property type="evidence" value="ECO:0007669"/>
    <property type="project" value="UniProtKB-UniRule"/>
</dbReference>